<keyword evidence="4" id="KW-1185">Reference proteome</keyword>
<dbReference type="InterPro" id="IPR015943">
    <property type="entry name" value="WD40/YVTN_repeat-like_dom_sf"/>
</dbReference>
<sequence>MGCATTVTASGVFAGSASAASTTDAEGELPPQPPEAVAGWSAARGGYGNTAAVGSDHGFGDGFNLDALEVDWTSDAGGLPVVDDGIVYLSVEGAVHALDAADGSLEWQSEDVGASEPPTVAYGTVFVSGERGVTALDAANGDVRWQTSVSDADTDSDTDETTISPPTVAFERVYVYADGGLSAIDCETGEIDWRRDSVTVTVGDPWEEQDEVDRTIEGGVAATDERVFALAEAGTIVGLDPLTGEQRLTIDTYYYYLYDLVATDERVFVRTESEEVAAYDSATGEREEGWGGGIRRLAVRGETLVFVTRYELVAIDLESGDERWSVGKYSHSIGDPVIACNAVLVSFGVQGGEYENSLVAFDLDDGVEQWVFSRTESAFVGGECVVADRTIYIDDGGLTAIRANEDERDEGDEEAAGDAGDDERGETDETDDSDSNTAAEVQDEPNETEEGGETDTQNESDGSKTDGEQRILYTLRTMWSWVA</sequence>
<organism evidence="3 4">
    <name type="scientific">Natrinema soli</name>
    <dbReference type="NCBI Taxonomy" id="1930624"/>
    <lineage>
        <taxon>Archaea</taxon>
        <taxon>Methanobacteriati</taxon>
        <taxon>Methanobacteriota</taxon>
        <taxon>Stenosarchaea group</taxon>
        <taxon>Halobacteria</taxon>
        <taxon>Halobacteriales</taxon>
        <taxon>Natrialbaceae</taxon>
        <taxon>Natrinema</taxon>
    </lineage>
</organism>
<evidence type="ECO:0000256" key="1">
    <source>
        <dbReference type="SAM" id="MobiDB-lite"/>
    </source>
</evidence>
<dbReference type="InterPro" id="IPR018391">
    <property type="entry name" value="PQQ_b-propeller_rpt"/>
</dbReference>
<comment type="caution">
    <text evidence="3">The sequence shown here is derived from an EMBL/GenBank/DDBJ whole genome shotgun (WGS) entry which is preliminary data.</text>
</comment>
<dbReference type="InterPro" id="IPR011047">
    <property type="entry name" value="Quinoprotein_ADH-like_sf"/>
</dbReference>
<dbReference type="Gene3D" id="2.40.10.480">
    <property type="match status" value="1"/>
</dbReference>
<dbReference type="Pfam" id="PF13360">
    <property type="entry name" value="PQQ_2"/>
    <property type="match status" value="3"/>
</dbReference>
<feature type="compositionally biased region" description="Acidic residues" evidence="1">
    <location>
        <begin position="441"/>
        <end position="458"/>
    </location>
</feature>
<dbReference type="Gene3D" id="2.130.10.10">
    <property type="entry name" value="YVTN repeat-like/Quinoprotein amine dehydrogenase"/>
    <property type="match status" value="2"/>
</dbReference>
<dbReference type="RefSeq" id="WP_273740849.1">
    <property type="nucleotide sequence ID" value="NZ_JAQIVI010000466.1"/>
</dbReference>
<feature type="domain" description="Pyrrolo-quinoline quinone repeat" evidence="2">
    <location>
        <begin position="289"/>
        <end position="403"/>
    </location>
</feature>
<gene>
    <name evidence="3" type="ORF">ACFQE6_24365</name>
</gene>
<evidence type="ECO:0000313" key="4">
    <source>
        <dbReference type="Proteomes" id="UP001596383"/>
    </source>
</evidence>
<accession>A0ABD5SS65</accession>
<name>A0ABD5SS65_9EURY</name>
<dbReference type="PANTHER" id="PTHR34512:SF30">
    <property type="entry name" value="OUTER MEMBRANE PROTEIN ASSEMBLY FACTOR BAMB"/>
    <property type="match status" value="1"/>
</dbReference>
<dbReference type="SUPFAM" id="SSF50998">
    <property type="entry name" value="Quinoprotein alcohol dehydrogenase-like"/>
    <property type="match status" value="2"/>
</dbReference>
<feature type="domain" description="Pyrrolo-quinoline quinone repeat" evidence="2">
    <location>
        <begin position="212"/>
        <end position="286"/>
    </location>
</feature>
<feature type="domain" description="Pyrrolo-quinoline quinone repeat" evidence="2">
    <location>
        <begin position="72"/>
        <end position="148"/>
    </location>
</feature>
<dbReference type="AlphaFoldDB" id="A0ABD5SS65"/>
<dbReference type="InterPro" id="IPR002372">
    <property type="entry name" value="PQQ_rpt_dom"/>
</dbReference>
<proteinExistence type="predicted"/>
<dbReference type="Proteomes" id="UP001596383">
    <property type="component" value="Unassembled WGS sequence"/>
</dbReference>
<reference evidence="3 4" key="1">
    <citation type="journal article" date="2019" name="Int. J. Syst. Evol. Microbiol.">
        <title>The Global Catalogue of Microorganisms (GCM) 10K type strain sequencing project: providing services to taxonomists for standard genome sequencing and annotation.</title>
        <authorList>
            <consortium name="The Broad Institute Genomics Platform"/>
            <consortium name="The Broad Institute Genome Sequencing Center for Infectious Disease"/>
            <person name="Wu L."/>
            <person name="Ma J."/>
        </authorList>
    </citation>
    <scope>NUCLEOTIDE SEQUENCE [LARGE SCALE GENOMIC DNA]</scope>
    <source>
        <strain evidence="3 4">LMG 29247</strain>
    </source>
</reference>
<protein>
    <submittedName>
        <fullName evidence="3">PQQ-binding-like beta-propeller repeat protein</fullName>
    </submittedName>
</protein>
<dbReference type="EMBL" id="JBHSWV010000466">
    <property type="protein sequence ID" value="MFC6768015.1"/>
    <property type="molecule type" value="Genomic_DNA"/>
</dbReference>
<feature type="compositionally biased region" description="Acidic residues" evidence="1">
    <location>
        <begin position="406"/>
        <end position="434"/>
    </location>
</feature>
<dbReference type="SMART" id="SM00564">
    <property type="entry name" value="PQQ"/>
    <property type="match status" value="6"/>
</dbReference>
<feature type="region of interest" description="Disordered" evidence="1">
    <location>
        <begin position="402"/>
        <end position="469"/>
    </location>
</feature>
<evidence type="ECO:0000313" key="3">
    <source>
        <dbReference type="EMBL" id="MFC6768015.1"/>
    </source>
</evidence>
<evidence type="ECO:0000259" key="2">
    <source>
        <dbReference type="Pfam" id="PF13360"/>
    </source>
</evidence>
<dbReference type="PANTHER" id="PTHR34512">
    <property type="entry name" value="CELL SURFACE PROTEIN"/>
    <property type="match status" value="1"/>
</dbReference>